<dbReference type="Gene3D" id="3.40.50.20">
    <property type="match status" value="1"/>
</dbReference>
<keyword evidence="7" id="KW-1185">Reference proteome</keyword>
<dbReference type="InterPro" id="IPR013815">
    <property type="entry name" value="ATP_grasp_subdomain_1"/>
</dbReference>
<dbReference type="EMBL" id="BLAF01000017">
    <property type="protein sequence ID" value="GES20487.1"/>
    <property type="molecule type" value="Genomic_DNA"/>
</dbReference>
<dbReference type="Pfam" id="PF13535">
    <property type="entry name" value="ATP-grasp_4"/>
    <property type="match status" value="1"/>
</dbReference>
<dbReference type="PANTHER" id="PTHR43585:SF2">
    <property type="entry name" value="ATP-GRASP ENZYME FSQD"/>
    <property type="match status" value="1"/>
</dbReference>
<gene>
    <name evidence="6" type="ORF">Aple_033830</name>
</gene>
<dbReference type="InterPro" id="IPR005479">
    <property type="entry name" value="CPAse_ATP-bd"/>
</dbReference>
<dbReference type="GO" id="GO:0016874">
    <property type="term" value="F:ligase activity"/>
    <property type="evidence" value="ECO:0007669"/>
    <property type="project" value="UniProtKB-KW"/>
</dbReference>
<feature type="domain" description="ATP-grasp" evidence="5">
    <location>
        <begin position="109"/>
        <end position="302"/>
    </location>
</feature>
<dbReference type="PROSITE" id="PS50975">
    <property type="entry name" value="ATP_GRASP"/>
    <property type="match status" value="1"/>
</dbReference>
<name>A0A5M3XFW8_9ACTN</name>
<keyword evidence="3 4" id="KW-0067">ATP-binding</keyword>
<evidence type="ECO:0000256" key="2">
    <source>
        <dbReference type="ARBA" id="ARBA00022741"/>
    </source>
</evidence>
<dbReference type="PROSITE" id="PS00866">
    <property type="entry name" value="CPSASE_1"/>
    <property type="match status" value="1"/>
</dbReference>
<dbReference type="RefSeq" id="WP_155345534.1">
    <property type="nucleotide sequence ID" value="NZ_BAAAHM010000025.1"/>
</dbReference>
<evidence type="ECO:0000256" key="3">
    <source>
        <dbReference type="ARBA" id="ARBA00022840"/>
    </source>
</evidence>
<dbReference type="InterPro" id="IPR016185">
    <property type="entry name" value="PreATP-grasp_dom_sf"/>
</dbReference>
<dbReference type="GO" id="GO:0005524">
    <property type="term" value="F:ATP binding"/>
    <property type="evidence" value="ECO:0007669"/>
    <property type="project" value="UniProtKB-UniRule"/>
</dbReference>
<sequence length="401" mass="42552">MKALVVLGAADGALSTYRIAAEMGYRTIAVDRSAAAPGVAVADEYLPLSTRDADGILRALASRGDLAGVIAPCSDIALPTLLQLTRALGLPVHLSETAVRASVDKTVLRGMLDRLGVSSYRWIEGHDPREIASRARGLRFPLVVKPADAQGGRGVTRCESPEQVPAAAQAAKERAYGGGIMVEEEIRGTHCGCECIIEGGRVVFMAMTRRTLSPPPLTLTTAHAMPTGLPPKVERACRRLVNRVCGLLGYRRGPLNLDLVITPGGEPYLIELGVRTGGNGIDDLTRICHGVDPVRAAVRAAVGEPFELRPHEPRPVMWQVLAAEQAGRLVSVSGVERARALPGVAELVILARPGQQARPYGEVSDKLGWVVLRGDSVAALDAASEAVARTLRFTVASHVLH</sequence>
<dbReference type="InterPro" id="IPR011761">
    <property type="entry name" value="ATP-grasp"/>
</dbReference>
<dbReference type="InterPro" id="IPR052032">
    <property type="entry name" value="ATP-dep_AA_Ligase"/>
</dbReference>
<evidence type="ECO:0000313" key="6">
    <source>
        <dbReference type="EMBL" id="GES20487.1"/>
    </source>
</evidence>
<proteinExistence type="predicted"/>
<dbReference type="SUPFAM" id="SSF52440">
    <property type="entry name" value="PreATP-grasp domain"/>
    <property type="match status" value="1"/>
</dbReference>
<dbReference type="InterPro" id="IPR040570">
    <property type="entry name" value="LAL_C2"/>
</dbReference>
<accession>A0A5M3XFW8</accession>
<evidence type="ECO:0000256" key="1">
    <source>
        <dbReference type="ARBA" id="ARBA00022598"/>
    </source>
</evidence>
<dbReference type="Gene3D" id="3.30.470.20">
    <property type="entry name" value="ATP-grasp fold, B domain"/>
    <property type="match status" value="1"/>
</dbReference>
<dbReference type="Gene3D" id="3.30.1490.20">
    <property type="entry name" value="ATP-grasp fold, A domain"/>
    <property type="match status" value="1"/>
</dbReference>
<dbReference type="Pfam" id="PF18603">
    <property type="entry name" value="LAL_C2"/>
    <property type="match status" value="1"/>
</dbReference>
<dbReference type="PANTHER" id="PTHR43585">
    <property type="entry name" value="FUMIPYRROLE BIOSYNTHESIS PROTEIN C"/>
    <property type="match status" value="1"/>
</dbReference>
<reference evidence="6 7" key="1">
    <citation type="submission" date="2019-10" db="EMBL/GenBank/DDBJ databases">
        <title>Whole genome shotgun sequence of Acrocarpospora pleiomorpha NBRC 16267.</title>
        <authorList>
            <person name="Ichikawa N."/>
            <person name="Kimura A."/>
            <person name="Kitahashi Y."/>
            <person name="Komaki H."/>
            <person name="Oguchi A."/>
        </authorList>
    </citation>
    <scope>NUCLEOTIDE SEQUENCE [LARGE SCALE GENOMIC DNA]</scope>
    <source>
        <strain evidence="6 7">NBRC 16267</strain>
    </source>
</reference>
<dbReference type="OrthoDB" id="6964321at2"/>
<keyword evidence="2 4" id="KW-0547">Nucleotide-binding</keyword>
<organism evidence="6 7">
    <name type="scientific">Acrocarpospora pleiomorpha</name>
    <dbReference type="NCBI Taxonomy" id="90975"/>
    <lineage>
        <taxon>Bacteria</taxon>
        <taxon>Bacillati</taxon>
        <taxon>Actinomycetota</taxon>
        <taxon>Actinomycetes</taxon>
        <taxon>Streptosporangiales</taxon>
        <taxon>Streptosporangiaceae</taxon>
        <taxon>Acrocarpospora</taxon>
    </lineage>
</organism>
<evidence type="ECO:0000259" key="5">
    <source>
        <dbReference type="PROSITE" id="PS50975"/>
    </source>
</evidence>
<evidence type="ECO:0000256" key="4">
    <source>
        <dbReference type="PROSITE-ProRule" id="PRU00409"/>
    </source>
</evidence>
<evidence type="ECO:0000313" key="7">
    <source>
        <dbReference type="Proteomes" id="UP000377595"/>
    </source>
</evidence>
<protein>
    <submittedName>
        <fullName evidence="6">Carbamoyl phosphate synthase</fullName>
    </submittedName>
</protein>
<dbReference type="AlphaFoldDB" id="A0A5M3XFW8"/>
<keyword evidence="1" id="KW-0436">Ligase</keyword>
<dbReference type="GO" id="GO:0046872">
    <property type="term" value="F:metal ion binding"/>
    <property type="evidence" value="ECO:0007669"/>
    <property type="project" value="InterPro"/>
</dbReference>
<dbReference type="SUPFAM" id="SSF56059">
    <property type="entry name" value="Glutathione synthetase ATP-binding domain-like"/>
    <property type="match status" value="1"/>
</dbReference>
<comment type="caution">
    <text evidence="6">The sequence shown here is derived from an EMBL/GenBank/DDBJ whole genome shotgun (WGS) entry which is preliminary data.</text>
</comment>
<dbReference type="Proteomes" id="UP000377595">
    <property type="component" value="Unassembled WGS sequence"/>
</dbReference>